<organism evidence="5 6">
    <name type="scientific">Sporosarcina limicola</name>
    <dbReference type="NCBI Taxonomy" id="34101"/>
    <lineage>
        <taxon>Bacteria</taxon>
        <taxon>Bacillati</taxon>
        <taxon>Bacillota</taxon>
        <taxon>Bacilli</taxon>
        <taxon>Bacillales</taxon>
        <taxon>Caryophanaceae</taxon>
        <taxon>Sporosarcina</taxon>
    </lineage>
</organism>
<keyword evidence="5" id="KW-0456">Lyase</keyword>
<dbReference type="GO" id="GO:0030170">
    <property type="term" value="F:pyridoxal phosphate binding"/>
    <property type="evidence" value="ECO:0007669"/>
    <property type="project" value="InterPro"/>
</dbReference>
<dbReference type="InterPro" id="IPR004839">
    <property type="entry name" value="Aminotransferase_I/II_large"/>
</dbReference>
<dbReference type="Gene3D" id="3.90.1150.10">
    <property type="entry name" value="Aspartate Aminotransferase, domain 1"/>
    <property type="match status" value="1"/>
</dbReference>
<dbReference type="EMBL" id="JADBEL010000016">
    <property type="protein sequence ID" value="MBE1555746.1"/>
    <property type="molecule type" value="Genomic_DNA"/>
</dbReference>
<reference evidence="5" key="1">
    <citation type="submission" date="2020-10" db="EMBL/GenBank/DDBJ databases">
        <title>Genomic Encyclopedia of Type Strains, Phase IV (KMG-IV): sequencing the most valuable type-strain genomes for metagenomic binning, comparative biology and taxonomic classification.</title>
        <authorList>
            <person name="Goeker M."/>
        </authorList>
    </citation>
    <scope>NUCLEOTIDE SEQUENCE</scope>
    <source>
        <strain evidence="5">DSM 13886</strain>
    </source>
</reference>
<keyword evidence="3" id="KW-0808">Transferase</keyword>
<dbReference type="Gene3D" id="3.40.640.10">
    <property type="entry name" value="Type I PLP-dependent aspartate aminotransferase-like (Major domain)"/>
    <property type="match status" value="1"/>
</dbReference>
<comment type="caution">
    <text evidence="5">The sequence shown here is derived from an EMBL/GenBank/DDBJ whole genome shotgun (WGS) entry which is preliminary data.</text>
</comment>
<keyword evidence="6" id="KW-1185">Reference proteome</keyword>
<protein>
    <recommendedName>
        <fullName evidence="3">Aminotransferase</fullName>
        <ecNumber evidence="3">2.6.1.-</ecNumber>
    </recommendedName>
</protein>
<evidence type="ECO:0000259" key="4">
    <source>
        <dbReference type="Pfam" id="PF00155"/>
    </source>
</evidence>
<name>A0A927MQY2_9BACL</name>
<evidence type="ECO:0000313" key="5">
    <source>
        <dbReference type="EMBL" id="MBE1555746.1"/>
    </source>
</evidence>
<keyword evidence="3" id="KW-0032">Aminotransferase</keyword>
<proteinExistence type="inferred from homology"/>
<evidence type="ECO:0000256" key="1">
    <source>
        <dbReference type="ARBA" id="ARBA00001933"/>
    </source>
</evidence>
<evidence type="ECO:0000256" key="3">
    <source>
        <dbReference type="RuleBase" id="RU000481"/>
    </source>
</evidence>
<gene>
    <name evidence="5" type="ORF">H4683_002866</name>
</gene>
<dbReference type="GO" id="GO:0008483">
    <property type="term" value="F:transaminase activity"/>
    <property type="evidence" value="ECO:0007669"/>
    <property type="project" value="UniProtKB-KW"/>
</dbReference>
<dbReference type="PROSITE" id="PS00105">
    <property type="entry name" value="AA_TRANSFER_CLASS_1"/>
    <property type="match status" value="1"/>
</dbReference>
<dbReference type="InterPro" id="IPR015422">
    <property type="entry name" value="PyrdxlP-dep_Trfase_small"/>
</dbReference>
<evidence type="ECO:0000256" key="2">
    <source>
        <dbReference type="ARBA" id="ARBA00022898"/>
    </source>
</evidence>
<feature type="domain" description="Aminotransferase class I/classII large" evidence="4">
    <location>
        <begin position="24"/>
        <end position="350"/>
    </location>
</feature>
<dbReference type="GO" id="GO:0016829">
    <property type="term" value="F:lyase activity"/>
    <property type="evidence" value="ECO:0007669"/>
    <property type="project" value="UniProtKB-KW"/>
</dbReference>
<dbReference type="CDD" id="cd00609">
    <property type="entry name" value="AAT_like"/>
    <property type="match status" value="1"/>
</dbReference>
<dbReference type="SUPFAM" id="SSF53383">
    <property type="entry name" value="PLP-dependent transferases"/>
    <property type="match status" value="1"/>
</dbReference>
<dbReference type="PANTHER" id="PTHR42885:SF1">
    <property type="entry name" value="THREONINE-PHOSPHATE DECARBOXYLASE"/>
    <property type="match status" value="1"/>
</dbReference>
<dbReference type="Pfam" id="PF00155">
    <property type="entry name" value="Aminotran_1_2"/>
    <property type="match status" value="1"/>
</dbReference>
<dbReference type="Proteomes" id="UP000658225">
    <property type="component" value="Unassembled WGS sequence"/>
</dbReference>
<keyword evidence="2" id="KW-0663">Pyridoxal phosphate</keyword>
<accession>A0A927MQY2</accession>
<dbReference type="InterPro" id="IPR015421">
    <property type="entry name" value="PyrdxlP-dep_Trfase_major"/>
</dbReference>
<dbReference type="InterPro" id="IPR015424">
    <property type="entry name" value="PyrdxlP-dep_Trfase"/>
</dbReference>
<sequence>MRLPEHGANPFNLYTKLGIKPPEHVLDFSENVNPAGPPQSVIKIWPELLSTISEYPNPAGEPFLSAIAEFHGISQACLFAGNGAVELLALIAERYRGKQAVVVHPTFSEYEATLLARDVVISRIIASETVGFELPLVEIMQAMETADVLYLCTPNNPTGIMPKRETLQEIIRHGAEVHCDVVLDEAFIDFVDESLSFIVELTANPHVIIVRSMTKMYAIPGIRLGYVVANPAVINQIKALAPHWNVNGIAARIGAICLQEESYRQQAIQHSNQQREKLKGFLQENGCTVTDSVTNFLSFKLPEGQTTRELYRVLLGKGIVVRHSENFRGMDGRWLRIGLKKEVEMANLTEELRRWFAEN</sequence>
<dbReference type="RefSeq" id="WP_192599438.1">
    <property type="nucleotide sequence ID" value="NZ_JADBEL010000016.1"/>
</dbReference>
<dbReference type="AlphaFoldDB" id="A0A927MQY2"/>
<dbReference type="InterPro" id="IPR004838">
    <property type="entry name" value="NHTrfase_class1_PyrdxlP-BS"/>
</dbReference>
<evidence type="ECO:0000313" key="6">
    <source>
        <dbReference type="Proteomes" id="UP000658225"/>
    </source>
</evidence>
<comment type="similarity">
    <text evidence="3">Belongs to the class-I pyridoxal-phosphate-dependent aminotransferase family.</text>
</comment>
<dbReference type="PANTHER" id="PTHR42885">
    <property type="entry name" value="HISTIDINOL-PHOSPHATE AMINOTRANSFERASE-RELATED"/>
    <property type="match status" value="1"/>
</dbReference>
<comment type="cofactor">
    <cofactor evidence="1 3">
        <name>pyridoxal 5'-phosphate</name>
        <dbReference type="ChEBI" id="CHEBI:597326"/>
    </cofactor>
</comment>
<dbReference type="EC" id="2.6.1.-" evidence="3"/>